<keyword evidence="2" id="KW-1133">Transmembrane helix</keyword>
<dbReference type="PANTHER" id="PTHR34219">
    <property type="entry name" value="IRON-REGULATED INNER MEMBRANE PROTEIN-RELATED"/>
    <property type="match status" value="1"/>
</dbReference>
<dbReference type="Pfam" id="PF03929">
    <property type="entry name" value="PepSY_TM"/>
    <property type="match status" value="1"/>
</dbReference>
<protein>
    <submittedName>
        <fullName evidence="3">Putative iron-regulated membrane protein</fullName>
    </submittedName>
</protein>
<feature type="transmembrane region" description="Helical" evidence="2">
    <location>
        <begin position="15"/>
        <end position="36"/>
    </location>
</feature>
<feature type="transmembrane region" description="Helical" evidence="2">
    <location>
        <begin position="361"/>
        <end position="383"/>
    </location>
</feature>
<keyword evidence="4" id="KW-1185">Reference proteome</keyword>
<dbReference type="RefSeq" id="WP_132128299.1">
    <property type="nucleotide sequence ID" value="NZ_CP042432.1"/>
</dbReference>
<organism evidence="3 4">
    <name type="scientific">Anseongella ginsenosidimutans</name>
    <dbReference type="NCBI Taxonomy" id="496056"/>
    <lineage>
        <taxon>Bacteria</taxon>
        <taxon>Pseudomonadati</taxon>
        <taxon>Bacteroidota</taxon>
        <taxon>Sphingobacteriia</taxon>
        <taxon>Sphingobacteriales</taxon>
        <taxon>Sphingobacteriaceae</taxon>
        <taxon>Anseongella</taxon>
    </lineage>
</organism>
<dbReference type="EMBL" id="SMAD01000002">
    <property type="protein sequence ID" value="TCS89215.1"/>
    <property type="molecule type" value="Genomic_DNA"/>
</dbReference>
<reference evidence="3 4" key="1">
    <citation type="submission" date="2019-03" db="EMBL/GenBank/DDBJ databases">
        <title>Genomic Encyclopedia of Type Strains, Phase IV (KMG-IV): sequencing the most valuable type-strain genomes for metagenomic binning, comparative biology and taxonomic classification.</title>
        <authorList>
            <person name="Goeker M."/>
        </authorList>
    </citation>
    <scope>NUCLEOTIDE SEQUENCE [LARGE SCALE GENOMIC DNA]</scope>
    <source>
        <strain evidence="3 4">DSM 21100</strain>
    </source>
</reference>
<evidence type="ECO:0000256" key="2">
    <source>
        <dbReference type="SAM" id="Phobius"/>
    </source>
</evidence>
<proteinExistence type="predicted"/>
<accession>A0A4R3KV70</accession>
<keyword evidence="2" id="KW-0812">Transmembrane</keyword>
<dbReference type="PANTHER" id="PTHR34219:SF3">
    <property type="entry name" value="BLL7967 PROTEIN"/>
    <property type="match status" value="1"/>
</dbReference>
<evidence type="ECO:0000313" key="4">
    <source>
        <dbReference type="Proteomes" id="UP000295807"/>
    </source>
</evidence>
<feature type="transmembrane region" description="Helical" evidence="2">
    <location>
        <begin position="195"/>
        <end position="228"/>
    </location>
</feature>
<evidence type="ECO:0000256" key="1">
    <source>
        <dbReference type="SAM" id="MobiDB-lite"/>
    </source>
</evidence>
<dbReference type="AlphaFoldDB" id="A0A4R3KV70"/>
<feature type="transmembrane region" description="Helical" evidence="2">
    <location>
        <begin position="496"/>
        <end position="517"/>
    </location>
</feature>
<feature type="region of interest" description="Disordered" evidence="1">
    <location>
        <begin position="527"/>
        <end position="555"/>
    </location>
</feature>
<name>A0A4R3KV70_9SPHI</name>
<sequence length="555" mass="63829">MNLRNYNIYFHTHTISGIIICGLLYVIFFAGSFSFFKDEISSWQRGVSFEQHKETSFPYETFLDSMDREYGLAGRDLTLYFYANTLKAGVSIGPSKDTLNEKASEGGFFSYDFITKEKTTYTESYDMAEFLYRLHFLAQLNGVVPFRLGYPFGYIIAGLVSFLFLFALITGLLVHWDKLVSNFFLFRPWSKLKTIWTDLHTVLGVIGFPYQFVFAFTGIILITNIAFIAPFTHLLYGDNPDKVYEDLGYTAATEAEYLNKPLEQVPDIRQFIGKTEEMWPDAFIKLVTVKNYGDQGMQLAIQADADHRKSFAGTGVMVYDLHTGEVLQQKSPYGQATYVNGLRSLIYRLHFGDYGGYFLKVIYFIMGIMGCLVIVSGILIWLVARDKNSVPPHKRKFNFWLSNVYLATCLTMFPVTAFTFIAVKMNAPADQDFIYHVYFYSWLILALYYIVRRDINRTNRETLLLGAVLSLCVPVTNGIYSGNWPWKTFADGAMDIFFLDLLWIAIAVVAYISYLKVRTRKLEDIKLKPKKQHKHKEKKHRKQRMPEKLGEPAGG</sequence>
<gene>
    <name evidence="3" type="ORF">EDD80_102409</name>
</gene>
<dbReference type="Proteomes" id="UP000295807">
    <property type="component" value="Unassembled WGS sequence"/>
</dbReference>
<feature type="compositionally biased region" description="Basic and acidic residues" evidence="1">
    <location>
        <begin position="544"/>
        <end position="555"/>
    </location>
</feature>
<feature type="compositionally biased region" description="Basic residues" evidence="1">
    <location>
        <begin position="528"/>
        <end position="543"/>
    </location>
</feature>
<comment type="caution">
    <text evidence="3">The sequence shown here is derived from an EMBL/GenBank/DDBJ whole genome shotgun (WGS) entry which is preliminary data.</text>
</comment>
<feature type="transmembrane region" description="Helical" evidence="2">
    <location>
        <begin position="154"/>
        <end position="174"/>
    </location>
</feature>
<evidence type="ECO:0000313" key="3">
    <source>
        <dbReference type="EMBL" id="TCS89215.1"/>
    </source>
</evidence>
<dbReference type="OrthoDB" id="6307929at2"/>
<feature type="transmembrane region" description="Helical" evidence="2">
    <location>
        <begin position="433"/>
        <end position="451"/>
    </location>
</feature>
<feature type="transmembrane region" description="Helical" evidence="2">
    <location>
        <begin position="404"/>
        <end position="427"/>
    </location>
</feature>
<keyword evidence="2" id="KW-0472">Membrane</keyword>
<dbReference type="InterPro" id="IPR005625">
    <property type="entry name" value="PepSY-ass_TM"/>
</dbReference>
<feature type="transmembrane region" description="Helical" evidence="2">
    <location>
        <begin position="463"/>
        <end position="484"/>
    </location>
</feature>